<keyword evidence="2" id="KW-1003">Cell membrane</keyword>
<feature type="domain" description="DUF2179" evidence="7">
    <location>
        <begin position="355"/>
        <end position="408"/>
    </location>
</feature>
<keyword evidence="5 6" id="KW-0472">Membrane</keyword>
<feature type="transmembrane region" description="Helical" evidence="6">
    <location>
        <begin position="61"/>
        <end position="80"/>
    </location>
</feature>
<protein>
    <submittedName>
        <fullName evidence="8">Uncharacterized BCR, YitT family COG1284</fullName>
    </submittedName>
</protein>
<dbReference type="InterPro" id="IPR003740">
    <property type="entry name" value="YitT"/>
</dbReference>
<evidence type="ECO:0000256" key="5">
    <source>
        <dbReference type="ARBA" id="ARBA00023136"/>
    </source>
</evidence>
<keyword evidence="4 6" id="KW-1133">Transmembrane helix</keyword>
<feature type="transmembrane region" description="Helical" evidence="6">
    <location>
        <begin position="134"/>
        <end position="152"/>
    </location>
</feature>
<dbReference type="GO" id="GO:0005886">
    <property type="term" value="C:plasma membrane"/>
    <property type="evidence" value="ECO:0007669"/>
    <property type="project" value="UniProtKB-SubCell"/>
</dbReference>
<dbReference type="InterPro" id="IPR019264">
    <property type="entry name" value="DUF2179"/>
</dbReference>
<evidence type="ECO:0000256" key="4">
    <source>
        <dbReference type="ARBA" id="ARBA00022989"/>
    </source>
</evidence>
<dbReference type="EMBL" id="LR214939">
    <property type="protein sequence ID" value="VEU56261.1"/>
    <property type="molecule type" value="Genomic_DNA"/>
</dbReference>
<evidence type="ECO:0000256" key="2">
    <source>
        <dbReference type="ARBA" id="ARBA00022475"/>
    </source>
</evidence>
<keyword evidence="8" id="KW-0614">Plasmid</keyword>
<dbReference type="PANTHER" id="PTHR33545">
    <property type="entry name" value="UPF0750 MEMBRANE PROTEIN YITT-RELATED"/>
    <property type="match status" value="1"/>
</dbReference>
<dbReference type="Pfam" id="PF10035">
    <property type="entry name" value="DUF2179"/>
    <property type="match status" value="1"/>
</dbReference>
<evidence type="ECO:0000256" key="6">
    <source>
        <dbReference type="SAM" id="Phobius"/>
    </source>
</evidence>
<evidence type="ECO:0000256" key="1">
    <source>
        <dbReference type="ARBA" id="ARBA00004651"/>
    </source>
</evidence>
<feature type="transmembrane region" description="Helical" evidence="6">
    <location>
        <begin position="239"/>
        <end position="262"/>
    </location>
</feature>
<evidence type="ECO:0000259" key="7">
    <source>
        <dbReference type="Pfam" id="PF10035"/>
    </source>
</evidence>
<organism evidence="8">
    <name type="scientific">Metamycoplasma salivarium</name>
    <name type="common">Mycoplasma salivarium</name>
    <dbReference type="NCBI Taxonomy" id="2124"/>
    <lineage>
        <taxon>Bacteria</taxon>
        <taxon>Bacillati</taxon>
        <taxon>Mycoplasmatota</taxon>
        <taxon>Mycoplasmoidales</taxon>
        <taxon>Metamycoplasmataceae</taxon>
        <taxon>Metamycoplasma</taxon>
    </lineage>
</organism>
<feature type="transmembrane region" description="Helical" evidence="6">
    <location>
        <begin position="109"/>
        <end position="127"/>
    </location>
</feature>
<accession>A0A448ZYC4</accession>
<geneLocation type="plasmid" evidence="8">
    <name>2</name>
</geneLocation>
<dbReference type="PANTHER" id="PTHR33545:SF5">
    <property type="entry name" value="UPF0750 MEMBRANE PROTEIN YITT"/>
    <property type="match status" value="1"/>
</dbReference>
<keyword evidence="3 6" id="KW-0812">Transmembrane</keyword>
<dbReference type="InterPro" id="IPR051461">
    <property type="entry name" value="UPF0750_membrane"/>
</dbReference>
<reference evidence="8" key="1">
    <citation type="submission" date="2019-01" db="EMBL/GenBank/DDBJ databases">
        <authorList>
            <consortium name="Pathogen Informatics"/>
        </authorList>
    </citation>
    <scope>NUCLEOTIDE SEQUENCE [LARGE SCALE GENOMIC DNA]</scope>
    <source>
        <strain evidence="8">NCTC10113</strain>
    </source>
</reference>
<comment type="subcellular location">
    <subcellularLocation>
        <location evidence="1">Cell membrane</location>
        <topology evidence="1">Multi-pass membrane protein</topology>
    </subcellularLocation>
</comment>
<proteinExistence type="predicted"/>
<sequence>MNNKNKVEPNDNLNELEFDDDSKDIELEKLAMGKYHLKNLVQPKTRKEQFNYLVNRYWKRVIIVFLASIIFSFGFVGFLSRANTIPSGLTGLPSLIVLIFEKRNVDLKVWFALIYFAFNIPLLLGFGFKTKKSFIFFVSLFLVFQAITYAIFSIPSVENWIYHTFNVAPGWNKYLYLQDPMTHALTKIENPVTWPILVNAAIGSTLIGIAIALTWKCGGSTGGTDIIVYYLATKVKKNLAFIMTIVSFVSAIVFLIIFGFAAPHSATYTNIQNVLDVNGNPIMKGHIPVVTGNLSKDAHRIIIGLREFGAFIYIAATSIVVKMIYPKYAKVHLQISCQKHSLILKYFKAINYWHAYTIRTVESGYSGNKIYIIETVMLLLESKNIILDIKKLAPHSFILVKPVSSVVGKFTTQYVEK</sequence>
<gene>
    <name evidence="8" type="ORF">NCTC10113_01163</name>
</gene>
<evidence type="ECO:0000313" key="8">
    <source>
        <dbReference type="EMBL" id="VEU56261.1"/>
    </source>
</evidence>
<dbReference type="AlphaFoldDB" id="A0A448ZYC4"/>
<name>A0A448ZYC4_METSV</name>
<feature type="transmembrane region" description="Helical" evidence="6">
    <location>
        <begin position="196"/>
        <end position="218"/>
    </location>
</feature>
<dbReference type="Pfam" id="PF02588">
    <property type="entry name" value="YitT_membrane"/>
    <property type="match status" value="1"/>
</dbReference>
<feature type="transmembrane region" description="Helical" evidence="6">
    <location>
        <begin position="308"/>
        <end position="325"/>
    </location>
</feature>
<dbReference type="RefSeq" id="WP_024544146.1">
    <property type="nucleotide sequence ID" value="NZ_BPLV01000001.1"/>
</dbReference>
<evidence type="ECO:0000256" key="3">
    <source>
        <dbReference type="ARBA" id="ARBA00022692"/>
    </source>
</evidence>